<dbReference type="Gene3D" id="3.40.50.410">
    <property type="entry name" value="von Willebrand factor, type A domain"/>
    <property type="match status" value="1"/>
</dbReference>
<name>A0A225DXK6_9BACT</name>
<dbReference type="SUPFAM" id="SSF53300">
    <property type="entry name" value="vWA-like"/>
    <property type="match status" value="1"/>
</dbReference>
<reference evidence="3" key="1">
    <citation type="submission" date="2017-06" db="EMBL/GenBank/DDBJ databases">
        <title>Genome analysis of Fimbriiglobus ruber SP5, the first member of the order Planctomycetales with confirmed chitinolytic capability.</title>
        <authorList>
            <person name="Ravin N.V."/>
            <person name="Rakitin A.L."/>
            <person name="Ivanova A.A."/>
            <person name="Beletsky A.V."/>
            <person name="Kulichevskaya I.S."/>
            <person name="Mardanov A.V."/>
            <person name="Dedysh S.N."/>
        </authorList>
    </citation>
    <scope>NUCLEOTIDE SEQUENCE [LARGE SCALE GENOMIC DNA]</scope>
    <source>
        <strain evidence="3">SP5</strain>
    </source>
</reference>
<evidence type="ECO:0000259" key="1">
    <source>
        <dbReference type="Pfam" id="PF01882"/>
    </source>
</evidence>
<dbReference type="Proteomes" id="UP000214646">
    <property type="component" value="Unassembled WGS sequence"/>
</dbReference>
<sequence>MVVFQNQGTNVPRSPDDIDQRLELGTMSDDPKRFLHPATIAQISRLDLRAKQVVEGFISGMHKSPFFGQSMEFAQHREYVTGDDIRHLDWKVWSKTDKFYIKQYEAETNLRANLVVDTSESMIYGRDKHRKAKTMNKYEYACTAAACLAYLIIRQQDSAGVFSFGWDVKQVVPPRSSQRQLDAIATSLDLSQPTDKTDILKVIRQVAESSPSRGLVILFSDLLTDREPLLKGLEMLRHRRHDVMVFHILDDDELTFPFGGMTRFEGMEELPNLFCDPKALRQGYLEALEEYLVEVRRGCTRMGVDYTLIRTSDYLDAVLSRVLFRRMSDRGTVVNR</sequence>
<accession>A0A225DXK6</accession>
<proteinExistence type="predicted"/>
<dbReference type="InterPro" id="IPR036465">
    <property type="entry name" value="vWFA_dom_sf"/>
</dbReference>
<dbReference type="InterPro" id="IPR002881">
    <property type="entry name" value="DUF58"/>
</dbReference>
<dbReference type="PANTHER" id="PTHR33608">
    <property type="entry name" value="BLL2464 PROTEIN"/>
    <property type="match status" value="1"/>
</dbReference>
<gene>
    <name evidence="2" type="ORF">FRUB_02246</name>
</gene>
<dbReference type="AlphaFoldDB" id="A0A225DXK6"/>
<dbReference type="CDD" id="cd00198">
    <property type="entry name" value="vWFA"/>
    <property type="match status" value="1"/>
</dbReference>
<comment type="caution">
    <text evidence="2">The sequence shown here is derived from an EMBL/GenBank/DDBJ whole genome shotgun (WGS) entry which is preliminary data.</text>
</comment>
<organism evidence="2 3">
    <name type="scientific">Fimbriiglobus ruber</name>
    <dbReference type="NCBI Taxonomy" id="1908690"/>
    <lineage>
        <taxon>Bacteria</taxon>
        <taxon>Pseudomonadati</taxon>
        <taxon>Planctomycetota</taxon>
        <taxon>Planctomycetia</taxon>
        <taxon>Gemmatales</taxon>
        <taxon>Gemmataceae</taxon>
        <taxon>Fimbriiglobus</taxon>
    </lineage>
</organism>
<keyword evidence="3" id="KW-1185">Reference proteome</keyword>
<evidence type="ECO:0000313" key="2">
    <source>
        <dbReference type="EMBL" id="OWK44314.1"/>
    </source>
</evidence>
<evidence type="ECO:0000313" key="3">
    <source>
        <dbReference type="Proteomes" id="UP000214646"/>
    </source>
</evidence>
<protein>
    <recommendedName>
        <fullName evidence="1">DUF58 domain-containing protein</fullName>
    </recommendedName>
</protein>
<dbReference type="Pfam" id="PF01882">
    <property type="entry name" value="DUF58"/>
    <property type="match status" value="1"/>
</dbReference>
<dbReference type="EMBL" id="NIDE01000003">
    <property type="protein sequence ID" value="OWK44314.1"/>
    <property type="molecule type" value="Genomic_DNA"/>
</dbReference>
<feature type="domain" description="DUF58" evidence="1">
    <location>
        <begin position="76"/>
        <end position="287"/>
    </location>
</feature>
<dbReference type="PANTHER" id="PTHR33608:SF7">
    <property type="entry name" value="DUF58 DOMAIN-CONTAINING PROTEIN"/>
    <property type="match status" value="1"/>
</dbReference>